<dbReference type="PROSITE" id="PS51186">
    <property type="entry name" value="GNAT"/>
    <property type="match status" value="1"/>
</dbReference>
<name>A0A562LPK2_9GAMM</name>
<organism evidence="4 5">
    <name type="scientific">Aerolutibacter ruishenii</name>
    <dbReference type="NCBI Taxonomy" id="686800"/>
    <lineage>
        <taxon>Bacteria</taxon>
        <taxon>Pseudomonadati</taxon>
        <taxon>Pseudomonadota</taxon>
        <taxon>Gammaproteobacteria</taxon>
        <taxon>Lysobacterales</taxon>
        <taxon>Lysobacteraceae</taxon>
        <taxon>Aerolutibacter</taxon>
    </lineage>
</organism>
<evidence type="ECO:0000313" key="5">
    <source>
        <dbReference type="Proteomes" id="UP000316471"/>
    </source>
</evidence>
<reference evidence="4 5" key="1">
    <citation type="journal article" date="2015" name="Stand. Genomic Sci.">
        <title>Genomic Encyclopedia of Bacterial and Archaeal Type Strains, Phase III: the genomes of soil and plant-associated and newly described type strains.</title>
        <authorList>
            <person name="Whitman W.B."/>
            <person name="Woyke T."/>
            <person name="Klenk H.P."/>
            <person name="Zhou Y."/>
            <person name="Lilburn T.G."/>
            <person name="Beck B.J."/>
            <person name="De Vos P."/>
            <person name="Vandamme P."/>
            <person name="Eisen J.A."/>
            <person name="Garrity G."/>
            <person name="Hugenholtz P."/>
            <person name="Kyrpides N.C."/>
        </authorList>
    </citation>
    <scope>NUCLEOTIDE SEQUENCE [LARGE SCALE GENOMIC DNA]</scope>
    <source>
        <strain evidence="4 5">CGMCC 1.10136</strain>
    </source>
</reference>
<dbReference type="Gene3D" id="3.40.630.30">
    <property type="match status" value="1"/>
</dbReference>
<evidence type="ECO:0000313" key="4">
    <source>
        <dbReference type="EMBL" id="TWI09516.1"/>
    </source>
</evidence>
<dbReference type="SUPFAM" id="SSF55729">
    <property type="entry name" value="Acyl-CoA N-acyltransferases (Nat)"/>
    <property type="match status" value="1"/>
</dbReference>
<dbReference type="Pfam" id="PF13673">
    <property type="entry name" value="Acetyltransf_10"/>
    <property type="match status" value="1"/>
</dbReference>
<dbReference type="PANTHER" id="PTHR43877">
    <property type="entry name" value="AMINOALKYLPHOSPHONATE N-ACETYLTRANSFERASE-RELATED-RELATED"/>
    <property type="match status" value="1"/>
</dbReference>
<dbReference type="AlphaFoldDB" id="A0A562LPK2"/>
<protein>
    <submittedName>
        <fullName evidence="4">Acetyltransferase (GNAT) family protein</fullName>
    </submittedName>
</protein>
<dbReference type="GO" id="GO:0016747">
    <property type="term" value="F:acyltransferase activity, transferring groups other than amino-acyl groups"/>
    <property type="evidence" value="ECO:0007669"/>
    <property type="project" value="InterPro"/>
</dbReference>
<keyword evidence="2" id="KW-0012">Acyltransferase</keyword>
<dbReference type="InterPro" id="IPR000182">
    <property type="entry name" value="GNAT_dom"/>
</dbReference>
<gene>
    <name evidence="4" type="ORF">IP93_02133</name>
</gene>
<proteinExistence type="predicted"/>
<evidence type="ECO:0000256" key="2">
    <source>
        <dbReference type="ARBA" id="ARBA00023315"/>
    </source>
</evidence>
<comment type="caution">
    <text evidence="4">The sequence shown here is derived from an EMBL/GenBank/DDBJ whole genome shotgun (WGS) entry which is preliminary data.</text>
</comment>
<evidence type="ECO:0000256" key="1">
    <source>
        <dbReference type="ARBA" id="ARBA00022679"/>
    </source>
</evidence>
<evidence type="ECO:0000259" key="3">
    <source>
        <dbReference type="PROSITE" id="PS51186"/>
    </source>
</evidence>
<sequence>MVDACRPPATQRPGAGVDVTLRRATAADADAISGLVRGLLHHIVADPDAPAVVAFVEALGPAATRDRIGLPRFSYVVAVRGSDLLGVAALRDRSHLYHWFVRESAHQQGIGRLLWQWIQAEADGPRITVNATLSAVPVYRRLGFEATAEVQSVDGLQFLPMAFDPDVVG</sequence>
<dbReference type="EMBL" id="VLKP01000008">
    <property type="protein sequence ID" value="TWI09516.1"/>
    <property type="molecule type" value="Genomic_DNA"/>
</dbReference>
<keyword evidence="5" id="KW-1185">Reference proteome</keyword>
<dbReference type="InterPro" id="IPR050832">
    <property type="entry name" value="Bact_Acetyltransf"/>
</dbReference>
<feature type="domain" description="N-acetyltransferase" evidence="3">
    <location>
        <begin position="19"/>
        <end position="166"/>
    </location>
</feature>
<keyword evidence="1 4" id="KW-0808">Transferase</keyword>
<dbReference type="Proteomes" id="UP000316471">
    <property type="component" value="Unassembled WGS sequence"/>
</dbReference>
<dbReference type="InterPro" id="IPR016181">
    <property type="entry name" value="Acyl_CoA_acyltransferase"/>
</dbReference>
<accession>A0A562LPK2</accession>